<dbReference type="EMBL" id="LAZR01013618">
    <property type="protein sequence ID" value="KKM21130.1"/>
    <property type="molecule type" value="Genomic_DNA"/>
</dbReference>
<comment type="caution">
    <text evidence="2">The sequence shown here is derived from an EMBL/GenBank/DDBJ whole genome shotgun (WGS) entry which is preliminary data.</text>
</comment>
<feature type="non-terminal residue" evidence="2">
    <location>
        <position position="340"/>
    </location>
</feature>
<evidence type="ECO:0000313" key="2">
    <source>
        <dbReference type="EMBL" id="KKM21130.1"/>
    </source>
</evidence>
<feature type="compositionally biased region" description="Acidic residues" evidence="1">
    <location>
        <begin position="16"/>
        <end position="34"/>
    </location>
</feature>
<reference evidence="2" key="1">
    <citation type="journal article" date="2015" name="Nature">
        <title>Complex archaea that bridge the gap between prokaryotes and eukaryotes.</title>
        <authorList>
            <person name="Spang A."/>
            <person name="Saw J.H."/>
            <person name="Jorgensen S.L."/>
            <person name="Zaremba-Niedzwiedzka K."/>
            <person name="Martijn J."/>
            <person name="Lind A.E."/>
            <person name="van Eijk R."/>
            <person name="Schleper C."/>
            <person name="Guy L."/>
            <person name="Ettema T.J."/>
        </authorList>
    </citation>
    <scope>NUCLEOTIDE SEQUENCE</scope>
</reference>
<dbReference type="AlphaFoldDB" id="A0A0F9KZU7"/>
<organism evidence="2">
    <name type="scientific">marine sediment metagenome</name>
    <dbReference type="NCBI Taxonomy" id="412755"/>
    <lineage>
        <taxon>unclassified sequences</taxon>
        <taxon>metagenomes</taxon>
        <taxon>ecological metagenomes</taxon>
    </lineage>
</organism>
<accession>A0A0F9KZU7</accession>
<feature type="compositionally biased region" description="Basic and acidic residues" evidence="1">
    <location>
        <begin position="35"/>
        <end position="52"/>
    </location>
</feature>
<feature type="region of interest" description="Disordered" evidence="1">
    <location>
        <begin position="298"/>
        <end position="340"/>
    </location>
</feature>
<evidence type="ECO:0000256" key="1">
    <source>
        <dbReference type="SAM" id="MobiDB-lite"/>
    </source>
</evidence>
<sequence>MEELAVDPLDAIGEGEAPEATEAEVVPEQDEAEGEQPRTDDGRYASPEDKSPEGQADEAAPDETLEVREEADAGAAVEAEPTPYRYRSSAADYEVAGATVGADGVLTIPADSVPHLTQLLASGRSYADTRPRVEAAFQQQVRQAQAETEASAQTRSALLDQFETVVKMTPEQRLDWAEGFAQEWPAIRAAAEQAGVEAGRQADRARLETLEREAYERDLEPQLQSGLEEHMQRAFNEDPLFKGVTREDLVVVYGKLMNGWQTNGLLLNADGSAWNGERDPSINLVLMRREMEYVASLRRHKDASTQQVTEAKKANDAEMSENKAPPAVGTQTGPPPAGKP</sequence>
<protein>
    <submittedName>
        <fullName evidence="2">Uncharacterized protein</fullName>
    </submittedName>
</protein>
<name>A0A0F9KZU7_9ZZZZ</name>
<gene>
    <name evidence="2" type="ORF">LCGC14_1638510</name>
</gene>
<feature type="compositionally biased region" description="Acidic residues" evidence="1">
    <location>
        <begin position="55"/>
        <end position="64"/>
    </location>
</feature>
<proteinExistence type="predicted"/>
<feature type="region of interest" description="Disordered" evidence="1">
    <location>
        <begin position="1"/>
        <end position="82"/>
    </location>
</feature>